<dbReference type="Proteomes" id="UP000593994">
    <property type="component" value="Chromosome"/>
</dbReference>
<gene>
    <name evidence="2" type="ORF">HUE88_02765</name>
</gene>
<organism evidence="2 3">
    <name type="scientific">Candidatus Sulfurimonas baltica</name>
    <dbReference type="NCBI Taxonomy" id="2740404"/>
    <lineage>
        <taxon>Bacteria</taxon>
        <taxon>Pseudomonadati</taxon>
        <taxon>Campylobacterota</taxon>
        <taxon>Epsilonproteobacteria</taxon>
        <taxon>Campylobacterales</taxon>
        <taxon>Sulfurimonadaceae</taxon>
        <taxon>Sulfurimonas</taxon>
    </lineage>
</organism>
<proteinExistence type="predicted"/>
<evidence type="ECO:0000313" key="3">
    <source>
        <dbReference type="Proteomes" id="UP000593994"/>
    </source>
</evidence>
<dbReference type="EMBL" id="CP054492">
    <property type="protein sequence ID" value="QOY52626.1"/>
    <property type="molecule type" value="Genomic_DNA"/>
</dbReference>
<accession>A0A7S7LWG1</accession>
<dbReference type="RefSeq" id="WP_194370837.1">
    <property type="nucleotide sequence ID" value="NZ_CP054492.1"/>
</dbReference>
<dbReference type="Pfam" id="PF12728">
    <property type="entry name" value="HTH_17"/>
    <property type="match status" value="1"/>
</dbReference>
<dbReference type="InterPro" id="IPR009061">
    <property type="entry name" value="DNA-bd_dom_put_sf"/>
</dbReference>
<evidence type="ECO:0000313" key="2">
    <source>
        <dbReference type="EMBL" id="QOY52626.1"/>
    </source>
</evidence>
<sequence>MSKFDLIAMLRENYKRMLLTKKETANELNVSEATIDRMRQNGLLNSKKVLGQIMFSLDEIARFLYEA</sequence>
<evidence type="ECO:0000259" key="1">
    <source>
        <dbReference type="Pfam" id="PF12728"/>
    </source>
</evidence>
<feature type="domain" description="Helix-turn-helix" evidence="1">
    <location>
        <begin position="18"/>
        <end position="64"/>
    </location>
</feature>
<dbReference type="AlphaFoldDB" id="A0A7S7LWG1"/>
<dbReference type="SUPFAM" id="SSF46955">
    <property type="entry name" value="Putative DNA-binding domain"/>
    <property type="match status" value="1"/>
</dbReference>
<keyword evidence="3" id="KW-1185">Reference proteome</keyword>
<dbReference type="InterPro" id="IPR041657">
    <property type="entry name" value="HTH_17"/>
</dbReference>
<reference evidence="2 3" key="1">
    <citation type="submission" date="2020-05" db="EMBL/GenBank/DDBJ databases">
        <title>Sulfurimonas marisnigri, sp. nov., and Sulfurimonas baltica, sp. nov., manganese oxide reducing chemolithoautotrophs of the class Epsilonproteobacteria isolated from the pelagic redoxclines of the Black and Baltic Seas and emended description of the genus Sulfurimonas.</title>
        <authorList>
            <person name="Henkel J.V."/>
            <person name="Laudan C."/>
            <person name="Werner J."/>
            <person name="Neu T."/>
            <person name="Plewe S."/>
            <person name="Sproer C."/>
            <person name="Bunk B."/>
            <person name="Schulz-Vogt H.N."/>
        </authorList>
    </citation>
    <scope>NUCLEOTIDE SEQUENCE [LARGE SCALE GENOMIC DNA]</scope>
    <source>
        <strain evidence="2 3">GD2</strain>
    </source>
</reference>
<protein>
    <submittedName>
        <fullName evidence="2">Helix-turn-helix domain-containing protein</fullName>
    </submittedName>
</protein>
<name>A0A7S7LWG1_9BACT</name>
<dbReference type="KEGG" id="sbal:HUE88_02765"/>